<dbReference type="Pfam" id="PF02945">
    <property type="entry name" value="Endonuclease_7"/>
    <property type="match status" value="1"/>
</dbReference>
<organism evidence="1 2">
    <name type="scientific">Escherichia phage vB_Ec_Tarrare</name>
    <dbReference type="NCBI Taxonomy" id="3032379"/>
    <lineage>
        <taxon>Viruses</taxon>
        <taxon>Duplodnaviria</taxon>
        <taxon>Heunggongvirae</taxon>
        <taxon>Uroviricota</taxon>
        <taxon>Caudoviricetes</taxon>
        <taxon>Autographivirales</taxon>
        <taxon>Autotranscriptaviridae</taxon>
        <taxon>Studiervirinae</taxon>
        <taxon>Rindgevirus</taxon>
        <taxon>Rindgevirus tarrare</taxon>
    </lineage>
</organism>
<evidence type="ECO:0000313" key="2">
    <source>
        <dbReference type="Proteomes" id="UP001222071"/>
    </source>
</evidence>
<dbReference type="Gene3D" id="3.40.1800.10">
    <property type="entry name" value="His-Me finger endonucleases"/>
    <property type="match status" value="1"/>
</dbReference>
<keyword evidence="1" id="KW-0378">Hydrolase</keyword>
<dbReference type="EMBL" id="OQ507919">
    <property type="protein sequence ID" value="WEU68282.1"/>
    <property type="molecule type" value="Genomic_DNA"/>
</dbReference>
<sequence length="131" mass="14642">MKLCKKCNTVKPMDEFHNKKGRKDGKASTCKACVNNRVRPYDSEKNKNMHLKKLYGITLDEYNAMLEAQGHCCAICKGTEGMKLGRNMAVDHCHTTGKVRGILCSHCNRGLGFFKDNIESLKAAIKYLGGE</sequence>
<dbReference type="InterPro" id="IPR038563">
    <property type="entry name" value="Endonuclease_7_sf"/>
</dbReference>
<reference evidence="1" key="1">
    <citation type="submission" date="2023-02" db="EMBL/GenBank/DDBJ databases">
        <authorList>
            <person name="Veilleux F.I."/>
            <person name="Ayyash I.E."/>
            <person name="Page S.T."/>
        </authorList>
    </citation>
    <scope>NUCLEOTIDE SEQUENCE</scope>
</reference>
<proteinExistence type="predicted"/>
<gene>
    <name evidence="1" type="ORF">TARRARE_36</name>
</gene>
<dbReference type="InterPro" id="IPR044925">
    <property type="entry name" value="His-Me_finger_sf"/>
</dbReference>
<dbReference type="GO" id="GO:0004519">
    <property type="term" value="F:endonuclease activity"/>
    <property type="evidence" value="ECO:0007669"/>
    <property type="project" value="UniProtKB-KW"/>
</dbReference>
<dbReference type="SUPFAM" id="SSF54060">
    <property type="entry name" value="His-Me finger endonucleases"/>
    <property type="match status" value="1"/>
</dbReference>
<name>A0AAF0D4U7_9CAUD</name>
<evidence type="ECO:0000313" key="1">
    <source>
        <dbReference type="EMBL" id="WEU68282.1"/>
    </source>
</evidence>
<keyword evidence="1" id="KW-0255">Endonuclease</keyword>
<dbReference type="InterPro" id="IPR004211">
    <property type="entry name" value="Endonuclease_7"/>
</dbReference>
<dbReference type="Proteomes" id="UP001222071">
    <property type="component" value="Segment"/>
</dbReference>
<protein>
    <submittedName>
        <fullName evidence="1">Endonuclease</fullName>
    </submittedName>
</protein>
<accession>A0AAF0D4U7</accession>
<keyword evidence="1" id="KW-0540">Nuclease</keyword>
<keyword evidence="2" id="KW-1185">Reference proteome</keyword>